<keyword evidence="1" id="KW-0812">Transmembrane</keyword>
<dbReference type="EMBL" id="FAXC01000422">
    <property type="protein sequence ID" value="CUV10470.1"/>
    <property type="molecule type" value="Genomic_DNA"/>
</dbReference>
<feature type="transmembrane region" description="Helical" evidence="1">
    <location>
        <begin position="6"/>
        <end position="23"/>
    </location>
</feature>
<evidence type="ECO:0000313" key="2">
    <source>
        <dbReference type="EMBL" id="CUV10470.1"/>
    </source>
</evidence>
<accession>A0A160VHY6</accession>
<protein>
    <submittedName>
        <fullName evidence="2">Uncharacterized protein</fullName>
    </submittedName>
</protein>
<evidence type="ECO:0000256" key="1">
    <source>
        <dbReference type="SAM" id="Phobius"/>
    </source>
</evidence>
<dbReference type="AlphaFoldDB" id="A0A160VHY6"/>
<keyword evidence="1" id="KW-0472">Membrane</keyword>
<proteinExistence type="predicted"/>
<sequence length="49" mass="5570">MVNNRIIVLCFVCMPVLVQLIIIQNNKKSRFNLVNYVITSSDLVHPVLG</sequence>
<gene>
    <name evidence="2" type="ORF">MGWOODY_Mmi966</name>
</gene>
<reference evidence="2" key="1">
    <citation type="submission" date="2015-10" db="EMBL/GenBank/DDBJ databases">
        <authorList>
            <person name="Gilbert D.G."/>
        </authorList>
    </citation>
    <scope>NUCLEOTIDE SEQUENCE</scope>
</reference>
<organism evidence="2">
    <name type="scientific">hydrothermal vent metagenome</name>
    <dbReference type="NCBI Taxonomy" id="652676"/>
    <lineage>
        <taxon>unclassified sequences</taxon>
        <taxon>metagenomes</taxon>
        <taxon>ecological metagenomes</taxon>
    </lineage>
</organism>
<keyword evidence="1" id="KW-1133">Transmembrane helix</keyword>
<name>A0A160VHY6_9ZZZZ</name>